<organism evidence="3 4">
    <name type="scientific">Microbacterium phage Brahms</name>
    <dbReference type="NCBI Taxonomy" id="2419973"/>
    <lineage>
        <taxon>Viruses</taxon>
        <taxon>Duplodnaviria</taxon>
        <taxon>Heunggongvirae</taxon>
        <taxon>Uroviricota</taxon>
        <taxon>Caudoviricetes</taxon>
        <taxon>Armstrongvirus</taxon>
        <taxon>Armstrongvirus armstrong</taxon>
    </lineage>
</organism>
<feature type="compositionally biased region" description="Pro residues" evidence="1">
    <location>
        <begin position="9"/>
        <end position="21"/>
    </location>
</feature>
<evidence type="ECO:0000256" key="1">
    <source>
        <dbReference type="SAM" id="MobiDB-lite"/>
    </source>
</evidence>
<evidence type="ECO:0000259" key="2">
    <source>
        <dbReference type="Pfam" id="PF23908"/>
    </source>
</evidence>
<proteinExistence type="predicted"/>
<accession>A0A3G2KAB6</accession>
<dbReference type="EMBL" id="MH834602">
    <property type="protein sequence ID" value="AYN55921.1"/>
    <property type="molecule type" value="Genomic_DNA"/>
</dbReference>
<dbReference type="Pfam" id="PF23908">
    <property type="entry name" value="DUF7250"/>
    <property type="match status" value="1"/>
</dbReference>
<feature type="region of interest" description="Disordered" evidence="1">
    <location>
        <begin position="1"/>
        <end position="51"/>
    </location>
</feature>
<reference evidence="3 4" key="1">
    <citation type="submission" date="2018-09" db="EMBL/GenBank/DDBJ databases">
        <authorList>
            <person name="Fryberger R.B."/>
            <person name="Stoner T.H."/>
            <person name="Garlena R.A."/>
            <person name="Russell D.A."/>
            <person name="Pope W.H."/>
            <person name="Jacobs-Sera D."/>
            <person name="Hatfull G.F."/>
        </authorList>
    </citation>
    <scope>NUCLEOTIDE SEQUENCE [LARGE SCALE GENOMIC DNA]</scope>
</reference>
<evidence type="ECO:0000313" key="3">
    <source>
        <dbReference type="EMBL" id="AYN55921.1"/>
    </source>
</evidence>
<feature type="domain" description="DUF7250" evidence="2">
    <location>
        <begin position="32"/>
        <end position="119"/>
    </location>
</feature>
<evidence type="ECO:0000313" key="4">
    <source>
        <dbReference type="Proteomes" id="UP000279098"/>
    </source>
</evidence>
<sequence length="119" mass="13113">MDAGCPSRPNCPGPQSRPSPAPQSHRTRQDRTMNDTETVEQPEAPALDPNAGRFALFKGEDFGWVLRDNTTKPAFDYPFLTKAMAVEGMQHRLEGHSLQGSKAKLNVYGEPLEGLEVFA</sequence>
<protein>
    <recommendedName>
        <fullName evidence="2">DUF7250 domain-containing protein</fullName>
    </recommendedName>
</protein>
<dbReference type="InterPro" id="IPR055674">
    <property type="entry name" value="DUF7250"/>
</dbReference>
<dbReference type="Proteomes" id="UP000279098">
    <property type="component" value="Genome"/>
</dbReference>
<name>A0A3G2KAB6_9CAUD</name>
<gene>
    <name evidence="3" type="primary">50</name>
    <name evidence="3" type="ORF">PBI_BRAHMS_50</name>
</gene>